<dbReference type="EMBL" id="BLXT01008266">
    <property type="protein sequence ID" value="GFO47177.1"/>
    <property type="molecule type" value="Genomic_DNA"/>
</dbReference>
<dbReference type="AlphaFoldDB" id="A0AAV4DS85"/>
<keyword evidence="2" id="KW-1185">Reference proteome</keyword>
<evidence type="ECO:0000313" key="2">
    <source>
        <dbReference type="Proteomes" id="UP000735302"/>
    </source>
</evidence>
<name>A0AAV4DS85_9GAST</name>
<accession>A0AAV4DS85</accession>
<gene>
    <name evidence="1" type="ORF">PoB_007368200</name>
</gene>
<dbReference type="Proteomes" id="UP000735302">
    <property type="component" value="Unassembled WGS sequence"/>
</dbReference>
<proteinExistence type="predicted"/>
<sequence length="150" mass="17160">MDAVFVYYQRRRLRRPRIMRDRSNPLDFMNDVDLHCKFRFVRADILSIIALIHDVINYENQRGLALSSSLQVLIALRFYATGGFQDVIGELVGVTQVTVSRTLRRVTNALYQQVGSFIRMPTQVMANIQKTKFFAVAGIPNIFACVDGTQ</sequence>
<reference evidence="1 2" key="1">
    <citation type="journal article" date="2021" name="Elife">
        <title>Chloroplast acquisition without the gene transfer in kleptoplastic sea slugs, Plakobranchus ocellatus.</title>
        <authorList>
            <person name="Maeda T."/>
            <person name="Takahashi S."/>
            <person name="Yoshida T."/>
            <person name="Shimamura S."/>
            <person name="Takaki Y."/>
            <person name="Nagai Y."/>
            <person name="Toyoda A."/>
            <person name="Suzuki Y."/>
            <person name="Arimoto A."/>
            <person name="Ishii H."/>
            <person name="Satoh N."/>
            <person name="Nishiyama T."/>
            <person name="Hasebe M."/>
            <person name="Maruyama T."/>
            <person name="Minagawa J."/>
            <person name="Obokata J."/>
            <person name="Shigenobu S."/>
        </authorList>
    </citation>
    <scope>NUCLEOTIDE SEQUENCE [LARGE SCALE GENOMIC DNA]</scope>
</reference>
<protein>
    <submittedName>
        <fullName evidence="1">Low quality protein: putative nuclease harbi1</fullName>
    </submittedName>
</protein>
<organism evidence="1 2">
    <name type="scientific">Plakobranchus ocellatus</name>
    <dbReference type="NCBI Taxonomy" id="259542"/>
    <lineage>
        <taxon>Eukaryota</taxon>
        <taxon>Metazoa</taxon>
        <taxon>Spiralia</taxon>
        <taxon>Lophotrochozoa</taxon>
        <taxon>Mollusca</taxon>
        <taxon>Gastropoda</taxon>
        <taxon>Heterobranchia</taxon>
        <taxon>Euthyneura</taxon>
        <taxon>Panpulmonata</taxon>
        <taxon>Sacoglossa</taxon>
        <taxon>Placobranchoidea</taxon>
        <taxon>Plakobranchidae</taxon>
        <taxon>Plakobranchus</taxon>
    </lineage>
</organism>
<comment type="caution">
    <text evidence="1">The sequence shown here is derived from an EMBL/GenBank/DDBJ whole genome shotgun (WGS) entry which is preliminary data.</text>
</comment>
<evidence type="ECO:0000313" key="1">
    <source>
        <dbReference type="EMBL" id="GFO47177.1"/>
    </source>
</evidence>